<dbReference type="Proteomes" id="UP000694546">
    <property type="component" value="Chromosome 16"/>
</dbReference>
<evidence type="ECO:0000313" key="4">
    <source>
        <dbReference type="Ensembl" id="ENSGMOP00000011126.2"/>
    </source>
</evidence>
<evidence type="ECO:0000259" key="3">
    <source>
        <dbReference type="SMART" id="SM00093"/>
    </source>
</evidence>
<feature type="compositionally biased region" description="Low complexity" evidence="2">
    <location>
        <begin position="49"/>
        <end position="63"/>
    </location>
</feature>
<feature type="compositionally biased region" description="Basic and acidic residues" evidence="2">
    <location>
        <begin position="449"/>
        <end position="468"/>
    </location>
</feature>
<reference evidence="4" key="1">
    <citation type="submission" date="2025-08" db="UniProtKB">
        <authorList>
            <consortium name="Ensembl"/>
        </authorList>
    </citation>
    <scope>IDENTIFICATION</scope>
</reference>
<dbReference type="GO" id="GO:0005615">
    <property type="term" value="C:extracellular space"/>
    <property type="evidence" value="ECO:0007669"/>
    <property type="project" value="InterPro"/>
</dbReference>
<dbReference type="GeneTree" id="ENSGT00940000158386"/>
<feature type="region of interest" description="Disordered" evidence="2">
    <location>
        <begin position="437"/>
        <end position="476"/>
    </location>
</feature>
<comment type="similarity">
    <text evidence="1">Belongs to the serpin family.</text>
</comment>
<dbReference type="InterPro" id="IPR042185">
    <property type="entry name" value="Serpin_sf_2"/>
</dbReference>
<feature type="region of interest" description="Disordered" evidence="2">
    <location>
        <begin position="37"/>
        <end position="84"/>
    </location>
</feature>
<evidence type="ECO:0000313" key="5">
    <source>
        <dbReference type="Proteomes" id="UP000694546"/>
    </source>
</evidence>
<feature type="domain" description="Serpin" evidence="3">
    <location>
        <begin position="103"/>
        <end position="441"/>
    </location>
</feature>
<dbReference type="PANTHER" id="PTHR11461:SF20">
    <property type="entry name" value="ALPHA-2-ANTIPLASMIN"/>
    <property type="match status" value="1"/>
</dbReference>
<dbReference type="CTD" id="563663"/>
<dbReference type="Gene3D" id="3.30.497.10">
    <property type="entry name" value="Antithrombin, subunit I, domain 2"/>
    <property type="match status" value="1"/>
</dbReference>
<evidence type="ECO:0000256" key="2">
    <source>
        <dbReference type="SAM" id="MobiDB-lite"/>
    </source>
</evidence>
<keyword evidence="5" id="KW-1185">Reference proteome</keyword>
<dbReference type="OMA" id="DKHMVDV"/>
<feature type="compositionally biased region" description="Acidic residues" evidence="2">
    <location>
        <begin position="64"/>
        <end position="79"/>
    </location>
</feature>
<dbReference type="PROSITE" id="PS00284">
    <property type="entry name" value="SERPIN"/>
    <property type="match status" value="1"/>
</dbReference>
<dbReference type="Pfam" id="PF00079">
    <property type="entry name" value="Serpin"/>
    <property type="match status" value="1"/>
</dbReference>
<dbReference type="InterPro" id="IPR023795">
    <property type="entry name" value="Serpin_CS"/>
</dbReference>
<proteinExistence type="inferred from homology"/>
<sequence>MLHNYVAYPSFNAGFPFLQNAEVAEVMPLGPLLPSDPLQVKAQPDRTLETTAEGTTALSSASTDTDDEKETVSEEDLDGSCESVGKSRRSLGLIARALQKSGLKLLAKLEPTEAEPNVIISPLSISLALSQLALGAVNETEGLLMNYLHGNNLSCYHETLHKALEQLKSDDLQIATRIFLAQGLELKQKFAEDSQRFYESKPVALEGLQQVNSWVAQATKGKIPEFLTSLPPQLLLMLINAVHFKGEWIARFDPQLTSKGVFYLNDNQLVDVEMMEGPKHPMSVYVDPIMEAHVARLRFQKRKSLILVLPTSGQVNVSRLAETLSLSEVYSRLPQEQDVKVTLPKLKLEYGQELKKAFTNLGLIFSNPDLSGIAEGSLIVTSVKHKSSMELNEEGAEATAATAVIISRMSTPIFSVDRPFFFSLVDDKTKVPIMMGVVNNPNPGAPTMRRPEPGNKDKEGYPVDKSEVSSKGLPPK</sequence>
<dbReference type="KEGG" id="gmh:115560976"/>
<evidence type="ECO:0000256" key="1">
    <source>
        <dbReference type="RuleBase" id="RU000411"/>
    </source>
</evidence>
<dbReference type="PANTHER" id="PTHR11461">
    <property type="entry name" value="SERINE PROTEASE INHIBITOR, SERPIN"/>
    <property type="match status" value="1"/>
</dbReference>
<dbReference type="AlphaFoldDB" id="A0A8C4ZCE2"/>
<dbReference type="InterPro" id="IPR042178">
    <property type="entry name" value="Serpin_sf_1"/>
</dbReference>
<dbReference type="SMART" id="SM00093">
    <property type="entry name" value="SERPIN"/>
    <property type="match status" value="1"/>
</dbReference>
<dbReference type="InterPro" id="IPR036186">
    <property type="entry name" value="Serpin_sf"/>
</dbReference>
<reference evidence="4" key="2">
    <citation type="submission" date="2025-09" db="UniProtKB">
        <authorList>
            <consortium name="Ensembl"/>
        </authorList>
    </citation>
    <scope>IDENTIFICATION</scope>
</reference>
<dbReference type="SUPFAM" id="SSF56574">
    <property type="entry name" value="Serpins"/>
    <property type="match status" value="1"/>
</dbReference>
<accession>A0A8C4ZCE2</accession>
<name>A0A8C4ZCE2_GADMO</name>
<dbReference type="Ensembl" id="ENSGMOT00000011427.2">
    <property type="protein sequence ID" value="ENSGMOP00000011126.2"/>
    <property type="gene ID" value="ENSGMOG00000010399.2"/>
</dbReference>
<organism evidence="4 5">
    <name type="scientific">Gadus morhua</name>
    <name type="common">Atlantic cod</name>
    <dbReference type="NCBI Taxonomy" id="8049"/>
    <lineage>
        <taxon>Eukaryota</taxon>
        <taxon>Metazoa</taxon>
        <taxon>Chordata</taxon>
        <taxon>Craniata</taxon>
        <taxon>Vertebrata</taxon>
        <taxon>Euteleostomi</taxon>
        <taxon>Actinopterygii</taxon>
        <taxon>Neopterygii</taxon>
        <taxon>Teleostei</taxon>
        <taxon>Neoteleostei</taxon>
        <taxon>Acanthomorphata</taxon>
        <taxon>Zeiogadaria</taxon>
        <taxon>Gadariae</taxon>
        <taxon>Gadiformes</taxon>
        <taxon>Gadoidei</taxon>
        <taxon>Gadidae</taxon>
        <taxon>Gadus</taxon>
    </lineage>
</organism>
<dbReference type="Gene3D" id="2.30.39.10">
    <property type="entry name" value="Alpha-1-antitrypsin, domain 1"/>
    <property type="match status" value="1"/>
</dbReference>
<dbReference type="GO" id="GO:0004867">
    <property type="term" value="F:serine-type endopeptidase inhibitor activity"/>
    <property type="evidence" value="ECO:0007669"/>
    <property type="project" value="InterPro"/>
</dbReference>
<protein>
    <recommendedName>
        <fullName evidence="3">Serpin domain-containing protein</fullName>
    </recommendedName>
</protein>
<dbReference type="InterPro" id="IPR000215">
    <property type="entry name" value="Serpin_fam"/>
</dbReference>
<dbReference type="InterPro" id="IPR023796">
    <property type="entry name" value="Serpin_dom"/>
</dbReference>